<comment type="caution">
    <text evidence="1">The sequence shown here is derived from an EMBL/GenBank/DDBJ whole genome shotgun (WGS) entry which is preliminary data.</text>
</comment>
<accession>A0ABP9YXE0</accession>
<protein>
    <submittedName>
        <fullName evidence="1">Uncharacterized protein</fullName>
    </submittedName>
</protein>
<dbReference type="Proteomes" id="UP001473302">
    <property type="component" value="Unassembled WGS sequence"/>
</dbReference>
<reference evidence="1 2" key="1">
    <citation type="submission" date="2024-04" db="EMBL/GenBank/DDBJ databases">
        <title>genome sequences of Mucor flavus KT1a and Helicostylum pulchrum KT1b strains isolated from the surface of a dry-aged beef.</title>
        <authorList>
            <person name="Toyotome T."/>
            <person name="Hosono M."/>
            <person name="Torimaru M."/>
            <person name="Fukuda K."/>
            <person name="Mikami N."/>
        </authorList>
    </citation>
    <scope>NUCLEOTIDE SEQUENCE [LARGE SCALE GENOMIC DNA]</scope>
    <source>
        <strain evidence="1 2">KT1a</strain>
    </source>
</reference>
<dbReference type="EMBL" id="BAABUK010000010">
    <property type="protein sequence ID" value="GAA5811516.1"/>
    <property type="molecule type" value="Genomic_DNA"/>
</dbReference>
<proteinExistence type="predicted"/>
<sequence length="530" mass="61286">MGAATLPIHSRKDKEKKNIMSSPKRISSVLLAIFIILYLFQPFRSNDKENNNSLNQINTIDYNVNPLFWAPNLSDRIGKSAYPKSYFTTEALRENDLNPVSAVLLRVTDDDESIVYTVKHLLKYHFVTEIYIHNLVKTRPLNVEDLKLDKKSRDSVSIEILESDEQLKSMARFTTCATAARLYCYFQDDTYLNSYMDTLYTNFLRNPTLIHANAKPSHYQNEMRWRFYNKETKLDAKLHTGYADFRYGAFVPRWKVQTFLTQMGKSGLNKESIRQADHYFSIWMNQYPWLLSNPPHKANGAKATDIDIAYPETLDHYTYDAVRHLQRSLLSDTSIAPQDFFEREEELPILEHRDVRSSCANDRCLFMTNMDPFVQPDQVTFDYQNITSISRLETTYDALSTLPSTIEWDEHSYHRVVDNDPNTCWNTISGPKKGDYFGLMIVGATKTEKLTIITPQEVKNPEKTLSVSVLTSGSTWNQCKITKSTTEYQRTTLGLNCAHVKYFRAIKVTFTKSQEEPFEICGLSVDNFSV</sequence>
<organism evidence="1 2">
    <name type="scientific">Mucor flavus</name>
    <dbReference type="NCBI Taxonomy" id="439312"/>
    <lineage>
        <taxon>Eukaryota</taxon>
        <taxon>Fungi</taxon>
        <taxon>Fungi incertae sedis</taxon>
        <taxon>Mucoromycota</taxon>
        <taxon>Mucoromycotina</taxon>
        <taxon>Mucoromycetes</taxon>
        <taxon>Mucorales</taxon>
        <taxon>Mucorineae</taxon>
        <taxon>Mucoraceae</taxon>
        <taxon>Mucor</taxon>
    </lineage>
</organism>
<dbReference type="Gene3D" id="2.60.120.260">
    <property type="entry name" value="Galactose-binding domain-like"/>
    <property type="match status" value="1"/>
</dbReference>
<keyword evidence="2" id="KW-1185">Reference proteome</keyword>
<gene>
    <name evidence="1" type="ORF">MFLAVUS_004953</name>
</gene>
<evidence type="ECO:0000313" key="1">
    <source>
        <dbReference type="EMBL" id="GAA5811516.1"/>
    </source>
</evidence>
<evidence type="ECO:0000313" key="2">
    <source>
        <dbReference type="Proteomes" id="UP001473302"/>
    </source>
</evidence>
<name>A0ABP9YXE0_9FUNG</name>